<name>A0A1Y1ZFV0_9PLEO</name>
<dbReference type="InterPro" id="IPR036236">
    <property type="entry name" value="Znf_C2H2_sf"/>
</dbReference>
<dbReference type="EMBL" id="MCFA01000090">
    <property type="protein sequence ID" value="ORY09140.1"/>
    <property type="molecule type" value="Genomic_DNA"/>
</dbReference>
<feature type="compositionally biased region" description="Basic and acidic residues" evidence="2">
    <location>
        <begin position="416"/>
        <end position="436"/>
    </location>
</feature>
<evidence type="ECO:0000313" key="4">
    <source>
        <dbReference type="EMBL" id="ORY09140.1"/>
    </source>
</evidence>
<keyword evidence="5" id="KW-1185">Reference proteome</keyword>
<feature type="compositionally biased region" description="Polar residues" evidence="2">
    <location>
        <begin position="62"/>
        <end position="90"/>
    </location>
</feature>
<keyword evidence="1" id="KW-0863">Zinc-finger</keyword>
<evidence type="ECO:0000256" key="1">
    <source>
        <dbReference type="PROSITE-ProRule" id="PRU00042"/>
    </source>
</evidence>
<proteinExistence type="predicted"/>
<feature type="region of interest" description="Disordered" evidence="2">
    <location>
        <begin position="1"/>
        <end position="90"/>
    </location>
</feature>
<accession>A0A1Y1ZFV0</accession>
<feature type="compositionally biased region" description="Polar residues" evidence="2">
    <location>
        <begin position="1"/>
        <end position="11"/>
    </location>
</feature>
<feature type="region of interest" description="Disordered" evidence="2">
    <location>
        <begin position="121"/>
        <end position="166"/>
    </location>
</feature>
<feature type="region of interest" description="Disordered" evidence="2">
    <location>
        <begin position="394"/>
        <end position="481"/>
    </location>
</feature>
<organism evidence="4 5">
    <name type="scientific">Clohesyomyces aquaticus</name>
    <dbReference type="NCBI Taxonomy" id="1231657"/>
    <lineage>
        <taxon>Eukaryota</taxon>
        <taxon>Fungi</taxon>
        <taxon>Dikarya</taxon>
        <taxon>Ascomycota</taxon>
        <taxon>Pezizomycotina</taxon>
        <taxon>Dothideomycetes</taxon>
        <taxon>Pleosporomycetidae</taxon>
        <taxon>Pleosporales</taxon>
        <taxon>Lindgomycetaceae</taxon>
        <taxon>Clohesyomyces</taxon>
    </lineage>
</organism>
<feature type="compositionally biased region" description="Polar residues" evidence="2">
    <location>
        <begin position="438"/>
        <end position="447"/>
    </location>
</feature>
<reference evidence="4 5" key="1">
    <citation type="submission" date="2016-07" db="EMBL/GenBank/DDBJ databases">
        <title>Pervasive Adenine N6-methylation of Active Genes in Fungi.</title>
        <authorList>
            <consortium name="DOE Joint Genome Institute"/>
            <person name="Mondo S.J."/>
            <person name="Dannebaum R.O."/>
            <person name="Kuo R.C."/>
            <person name="Labutti K."/>
            <person name="Haridas S."/>
            <person name="Kuo A."/>
            <person name="Salamov A."/>
            <person name="Ahrendt S.R."/>
            <person name="Lipzen A."/>
            <person name="Sullivan W."/>
            <person name="Andreopoulos W.B."/>
            <person name="Clum A."/>
            <person name="Lindquist E."/>
            <person name="Daum C."/>
            <person name="Ramamoorthy G.K."/>
            <person name="Gryganskyi A."/>
            <person name="Culley D."/>
            <person name="Magnuson J.K."/>
            <person name="James T.Y."/>
            <person name="O'Malley M.A."/>
            <person name="Stajich J.E."/>
            <person name="Spatafora J.W."/>
            <person name="Visel A."/>
            <person name="Grigoriev I.V."/>
        </authorList>
    </citation>
    <scope>NUCLEOTIDE SEQUENCE [LARGE SCALE GENOMIC DNA]</scope>
    <source>
        <strain evidence="4 5">CBS 115471</strain>
    </source>
</reference>
<feature type="domain" description="C2H2-type" evidence="3">
    <location>
        <begin position="200"/>
        <end position="227"/>
    </location>
</feature>
<evidence type="ECO:0000259" key="3">
    <source>
        <dbReference type="PROSITE" id="PS50157"/>
    </source>
</evidence>
<comment type="caution">
    <text evidence="4">The sequence shown here is derived from an EMBL/GenBank/DDBJ whole genome shotgun (WGS) entry which is preliminary data.</text>
</comment>
<sequence>MTPDMSDQSSRGYPPHTFHNQDDVGFQNPQAFAIAMAQQSQNPSDSNQHFVNQNPPGYLSFRQPTVLQEPSTQWQSHLQGTGASHVADSQRSSMSTDYRYSGSSVFSQQFSRYSCASTNTSWSGHSSSSRNHDLQHTESGVNPNVPMASAGPSIAPPRARSSRAPCQKPTLSCRENIPEGWLTCVKRLKRDSQSKKEPRYWCTSCGEGFQNKSDWKRHEEVYQERFDLYPCDLCDKPYFLDKDFRNHHQKGHSCARCVKTKQHAESARLKREPRRVWGCGICEHYDTKWEERCRHVAKHFEDKENPKKIKDWKHSQVILSLLRQDDIYQEWIRLLGAKRVRKDVAFGWNKGTTGRAEGFPDHHSDSQLQDKLEFFTPGRDDPRKIVELAFEKGHRPLPDGLGGSAGPSRQGASLEDAARHREADSRRTSNEPERLQVEVTQSSNQSQRVDRSGKELPPDPPSPPVPPKKDENPPVSFRSQTGFDFGLEWWDPLVNTILEDPFPPTDYGVDMMELDPDSFLQDLEHDIGGSGYS</sequence>
<protein>
    <recommendedName>
        <fullName evidence="3">C2H2-type domain-containing protein</fullName>
    </recommendedName>
</protein>
<dbReference type="Proteomes" id="UP000193144">
    <property type="component" value="Unassembled WGS sequence"/>
</dbReference>
<dbReference type="InterPro" id="IPR013087">
    <property type="entry name" value="Znf_C2H2_type"/>
</dbReference>
<feature type="compositionally biased region" description="Basic and acidic residues" evidence="2">
    <location>
        <begin position="448"/>
        <end position="457"/>
    </location>
</feature>
<dbReference type="GO" id="GO:0008270">
    <property type="term" value="F:zinc ion binding"/>
    <property type="evidence" value="ECO:0007669"/>
    <property type="project" value="UniProtKB-KW"/>
</dbReference>
<keyword evidence="1" id="KW-0862">Zinc</keyword>
<dbReference type="Gene3D" id="3.30.160.60">
    <property type="entry name" value="Classic Zinc Finger"/>
    <property type="match status" value="1"/>
</dbReference>
<evidence type="ECO:0000256" key="2">
    <source>
        <dbReference type="SAM" id="MobiDB-lite"/>
    </source>
</evidence>
<keyword evidence="1" id="KW-0479">Metal-binding</keyword>
<evidence type="ECO:0000313" key="5">
    <source>
        <dbReference type="Proteomes" id="UP000193144"/>
    </source>
</evidence>
<dbReference type="AlphaFoldDB" id="A0A1Y1ZFV0"/>
<dbReference type="PROSITE" id="PS50157">
    <property type="entry name" value="ZINC_FINGER_C2H2_2"/>
    <property type="match status" value="1"/>
</dbReference>
<dbReference type="PROSITE" id="PS00028">
    <property type="entry name" value="ZINC_FINGER_C2H2_1"/>
    <property type="match status" value="1"/>
</dbReference>
<dbReference type="OrthoDB" id="654211at2759"/>
<gene>
    <name evidence="4" type="ORF">BCR34DRAFT_665693</name>
</gene>
<dbReference type="STRING" id="1231657.A0A1Y1ZFV0"/>
<dbReference type="SUPFAM" id="SSF57667">
    <property type="entry name" value="beta-beta-alpha zinc fingers"/>
    <property type="match status" value="1"/>
</dbReference>
<feature type="compositionally biased region" description="Polar residues" evidence="2">
    <location>
        <begin position="37"/>
        <end position="55"/>
    </location>
</feature>